<name>A0ABU6MP28_9BACI</name>
<dbReference type="EMBL" id="JARMAB010000040">
    <property type="protein sequence ID" value="MED1205746.1"/>
    <property type="molecule type" value="Genomic_DNA"/>
</dbReference>
<dbReference type="Pfam" id="PF10676">
    <property type="entry name" value="gerPA"/>
    <property type="match status" value="1"/>
</dbReference>
<evidence type="ECO:0000313" key="1">
    <source>
        <dbReference type="EMBL" id="MED1205746.1"/>
    </source>
</evidence>
<reference evidence="1 2" key="1">
    <citation type="submission" date="2023-03" db="EMBL/GenBank/DDBJ databases">
        <title>Bacillus Genome Sequencing.</title>
        <authorList>
            <person name="Dunlap C."/>
        </authorList>
    </citation>
    <scope>NUCLEOTIDE SEQUENCE [LARGE SCALE GENOMIC DNA]</scope>
    <source>
        <strain evidence="1 2">B-23453</strain>
    </source>
</reference>
<protein>
    <submittedName>
        <fullName evidence="1">Spore germination protein</fullName>
    </submittedName>
</protein>
<gene>
    <name evidence="1" type="ORF">P4T90_22180</name>
</gene>
<comment type="caution">
    <text evidence="1">The sequence shown here is derived from an EMBL/GenBank/DDBJ whole genome shotgun (WGS) entry which is preliminary data.</text>
</comment>
<accession>A0ABU6MP28</accession>
<keyword evidence="2" id="KW-1185">Reference proteome</keyword>
<dbReference type="InterPro" id="IPR019618">
    <property type="entry name" value="Spore_germination_GerPA"/>
</dbReference>
<organism evidence="1 2">
    <name type="scientific">Heyndrickxia acidicola</name>
    <dbReference type="NCBI Taxonomy" id="209389"/>
    <lineage>
        <taxon>Bacteria</taxon>
        <taxon>Bacillati</taxon>
        <taxon>Bacillota</taxon>
        <taxon>Bacilli</taxon>
        <taxon>Bacillales</taxon>
        <taxon>Bacillaceae</taxon>
        <taxon>Heyndrickxia</taxon>
    </lineage>
</organism>
<sequence length="77" mass="8393">MFFSPVTINLQSIKINSLDHSAVFNMGTSQHLDLFVSYKRNQGIGEQNGDFSPIFNPASSVLDSDVSDSASIKNSLI</sequence>
<proteinExistence type="predicted"/>
<evidence type="ECO:0000313" key="2">
    <source>
        <dbReference type="Proteomes" id="UP001341444"/>
    </source>
</evidence>
<dbReference type="Proteomes" id="UP001341444">
    <property type="component" value="Unassembled WGS sequence"/>
</dbReference>